<evidence type="ECO:0000313" key="2">
    <source>
        <dbReference type="Proteomes" id="UP000294071"/>
    </source>
</evidence>
<sequence>MPGLSDRWRDEEFVAAAHAWIHDQLDGTVSPVVSIEQTHVTDWSTVMRVTTRSRTRWFKANDPSMVHEAALTAFLAPRSDGRVPLPRPFDPETGWMLVVDMSPRLREVVAEERSLDRWPEVLEAYARIQLACEDEVDALLALGVPDRRLHTLPGAYADLLAGLDDPDPRLPDPSAVASMCDALAAYGIRETVQHDDLHDGQVFLPHGRAHILDWGDACVSHPFLTLAVTLEGVIAWGVDDVAGSEDLGPHLAAYLRPYAEAYELGPDELDDAARRAMRLGWVCRAINGAMPGDPAQTHTRLRMFLDGAG</sequence>
<dbReference type="EMBL" id="SDWT01000001">
    <property type="protein sequence ID" value="RYB93307.1"/>
    <property type="molecule type" value="Genomic_DNA"/>
</dbReference>
<dbReference type="InterPro" id="IPR011009">
    <property type="entry name" value="Kinase-like_dom_sf"/>
</dbReference>
<dbReference type="Proteomes" id="UP000294071">
    <property type="component" value="Unassembled WGS sequence"/>
</dbReference>
<accession>A0A4Q2RW34</accession>
<dbReference type="OrthoDB" id="101887at2"/>
<dbReference type="AlphaFoldDB" id="A0A4Q2RW34"/>
<dbReference type="SUPFAM" id="SSF56112">
    <property type="entry name" value="Protein kinase-like (PK-like)"/>
    <property type="match status" value="1"/>
</dbReference>
<name>A0A4Q2RW34_9ACTN</name>
<organism evidence="1 2">
    <name type="scientific">Nocardioides oleivorans</name>
    <dbReference type="NCBI Taxonomy" id="273676"/>
    <lineage>
        <taxon>Bacteria</taxon>
        <taxon>Bacillati</taxon>
        <taxon>Actinomycetota</taxon>
        <taxon>Actinomycetes</taxon>
        <taxon>Propionibacteriales</taxon>
        <taxon>Nocardioidaceae</taxon>
        <taxon>Nocardioides</taxon>
    </lineage>
</organism>
<comment type="caution">
    <text evidence="1">The sequence shown here is derived from an EMBL/GenBank/DDBJ whole genome shotgun (WGS) entry which is preliminary data.</text>
</comment>
<dbReference type="RefSeq" id="WP_129398424.1">
    <property type="nucleotide sequence ID" value="NZ_SDWT01000001.1"/>
</dbReference>
<protein>
    <submittedName>
        <fullName evidence="1">Uncharacterized protein</fullName>
    </submittedName>
</protein>
<evidence type="ECO:0000313" key="1">
    <source>
        <dbReference type="EMBL" id="RYB93307.1"/>
    </source>
</evidence>
<keyword evidence="2" id="KW-1185">Reference proteome</keyword>
<reference evidence="1 2" key="1">
    <citation type="submission" date="2019-01" db="EMBL/GenBank/DDBJ databases">
        <title>Novel species of Nocardioides.</title>
        <authorList>
            <person name="Liu Q."/>
            <person name="Xin Y.-H."/>
        </authorList>
    </citation>
    <scope>NUCLEOTIDE SEQUENCE [LARGE SCALE GENOMIC DNA]</scope>
    <source>
        <strain evidence="1 2">CGMCC 4.6882</strain>
    </source>
</reference>
<gene>
    <name evidence="1" type="ORF">EUA93_02400</name>
</gene>
<proteinExistence type="predicted"/>